<organism evidence="2 3">
    <name type="scientific">Porphyromonas somerae</name>
    <dbReference type="NCBI Taxonomy" id="322095"/>
    <lineage>
        <taxon>Bacteria</taxon>
        <taxon>Pseudomonadati</taxon>
        <taxon>Bacteroidota</taxon>
        <taxon>Bacteroidia</taxon>
        <taxon>Bacteroidales</taxon>
        <taxon>Porphyromonadaceae</taxon>
        <taxon>Porphyromonas</taxon>
    </lineage>
</organism>
<dbReference type="STRING" id="322095.HMPREF3185_00181"/>
<comment type="caution">
    <text evidence="2">The sequence shown here is derived from an EMBL/GenBank/DDBJ whole genome shotgun (WGS) entry which is preliminary data.</text>
</comment>
<dbReference type="EMBL" id="LSDK01000014">
    <property type="protein sequence ID" value="KXB78304.1"/>
    <property type="molecule type" value="Genomic_DNA"/>
</dbReference>
<name>A0A134BEC3_9PORP</name>
<keyword evidence="3" id="KW-1185">Reference proteome</keyword>
<feature type="region of interest" description="Disordered" evidence="1">
    <location>
        <begin position="1"/>
        <end position="39"/>
    </location>
</feature>
<gene>
    <name evidence="2" type="ORF">HMPREF3185_00181</name>
</gene>
<protein>
    <submittedName>
        <fullName evidence="2">Uncharacterized protein</fullName>
    </submittedName>
</protein>
<reference evidence="3" key="1">
    <citation type="submission" date="2016-01" db="EMBL/GenBank/DDBJ databases">
        <authorList>
            <person name="Mitreva M."/>
            <person name="Pepin K.H."/>
            <person name="Mihindukulasuriya K.A."/>
            <person name="Fulton R."/>
            <person name="Fronick C."/>
            <person name="O'Laughlin M."/>
            <person name="Miner T."/>
            <person name="Herter B."/>
            <person name="Rosa B.A."/>
            <person name="Cordes M."/>
            <person name="Tomlinson C."/>
            <person name="Wollam A."/>
            <person name="Palsikar V.B."/>
            <person name="Mardis E.R."/>
            <person name="Wilson R.K."/>
        </authorList>
    </citation>
    <scope>NUCLEOTIDE SEQUENCE [LARGE SCALE GENOMIC DNA]</scope>
    <source>
        <strain evidence="3">KA00683</strain>
    </source>
</reference>
<sequence>MGEFGTNRMRRMGKEEAHRAGAKHYADASPPHSTLTLNP</sequence>
<evidence type="ECO:0000313" key="2">
    <source>
        <dbReference type="EMBL" id="KXB78304.1"/>
    </source>
</evidence>
<evidence type="ECO:0000256" key="1">
    <source>
        <dbReference type="SAM" id="MobiDB-lite"/>
    </source>
</evidence>
<dbReference type="AlphaFoldDB" id="A0A134BEC3"/>
<dbReference type="Proteomes" id="UP000070224">
    <property type="component" value="Unassembled WGS sequence"/>
</dbReference>
<proteinExistence type="predicted"/>
<evidence type="ECO:0000313" key="3">
    <source>
        <dbReference type="Proteomes" id="UP000070224"/>
    </source>
</evidence>
<accession>A0A134BEC3</accession>
<dbReference type="PATRIC" id="fig|322095.3.peg.181"/>